<name>D2QWX0_PIRSD</name>
<keyword evidence="1" id="KW-0732">Signal</keyword>
<feature type="signal peptide" evidence="1">
    <location>
        <begin position="1"/>
        <end position="23"/>
    </location>
</feature>
<dbReference type="STRING" id="530564.Psta_1398"/>
<proteinExistence type="predicted"/>
<dbReference type="HOGENOM" id="CLU_798898_0_0_0"/>
<gene>
    <name evidence="2" type="ordered locus">Psta_1398</name>
</gene>
<dbReference type="AlphaFoldDB" id="D2QWX0"/>
<keyword evidence="3" id="KW-1185">Reference proteome</keyword>
<organism evidence="2 3">
    <name type="scientific">Pirellula staleyi (strain ATCC 27377 / DSM 6068 / ICPB 4128)</name>
    <name type="common">Pirella staleyi</name>
    <dbReference type="NCBI Taxonomy" id="530564"/>
    <lineage>
        <taxon>Bacteria</taxon>
        <taxon>Pseudomonadati</taxon>
        <taxon>Planctomycetota</taxon>
        <taxon>Planctomycetia</taxon>
        <taxon>Pirellulales</taxon>
        <taxon>Pirellulaceae</taxon>
        <taxon>Pirellula</taxon>
    </lineage>
</organism>
<evidence type="ECO:0000313" key="3">
    <source>
        <dbReference type="Proteomes" id="UP000001887"/>
    </source>
</evidence>
<evidence type="ECO:0000256" key="1">
    <source>
        <dbReference type="SAM" id="SignalP"/>
    </source>
</evidence>
<evidence type="ECO:0008006" key="4">
    <source>
        <dbReference type="Google" id="ProtNLM"/>
    </source>
</evidence>
<dbReference type="OrthoDB" id="213607at2"/>
<dbReference type="Proteomes" id="UP000001887">
    <property type="component" value="Chromosome"/>
</dbReference>
<feature type="chain" id="PRO_5003035825" description="DUF4861 domain-containing protein" evidence="1">
    <location>
        <begin position="24"/>
        <end position="347"/>
    </location>
</feature>
<evidence type="ECO:0000313" key="2">
    <source>
        <dbReference type="EMBL" id="ADB16074.1"/>
    </source>
</evidence>
<dbReference type="KEGG" id="psl:Psta_1398"/>
<sequence precursor="true">MTRLLQSLLVSILLTLGVSTCLPLEGVAPPTTVVEDDESIRIATPTLSATIKKKGYVTGIAAGTFVDKKTGFHDPGFGLDIVDWIMEPGSDEAYREKLPSEMVYQFGNEYHGQRAKRSIEGPQICTQAKVLEPKVTTGKDFVAVEQSYAYTTAAPGKKTGSTWEQTIVFPEGKRYFFSSDRIHAKNDSEAMFLRIDMPGHVKHKEGDTFSQIYLSYIGLIPSKEFLVNFAPDEKFNYRRDAFAKLDKSPERMIRGYQLRDPKTGAAGPWLVGMTLDPTIVSEAWCHQRSYICFIQEMGERPIKAGETLSAAYIVGYFDSIEEMNEVYDTHRGAKDLRLTAAGYEWVK</sequence>
<dbReference type="EMBL" id="CP001848">
    <property type="protein sequence ID" value="ADB16074.1"/>
    <property type="molecule type" value="Genomic_DNA"/>
</dbReference>
<accession>D2QWX0</accession>
<reference evidence="2 3" key="1">
    <citation type="journal article" date="2009" name="Stand. Genomic Sci.">
        <title>Complete genome sequence of Pirellula staleyi type strain (ATCC 27377).</title>
        <authorList>
            <person name="Clum A."/>
            <person name="Tindall B.J."/>
            <person name="Sikorski J."/>
            <person name="Ivanova N."/>
            <person name="Mavrommatis K."/>
            <person name="Lucas S."/>
            <person name="Glavina del Rio T."/>
            <person name="Nolan M."/>
            <person name="Chen F."/>
            <person name="Tice H."/>
            <person name="Pitluck S."/>
            <person name="Cheng J.F."/>
            <person name="Chertkov O."/>
            <person name="Brettin T."/>
            <person name="Han C."/>
            <person name="Detter J.C."/>
            <person name="Kuske C."/>
            <person name="Bruce D."/>
            <person name="Goodwin L."/>
            <person name="Ovchinikova G."/>
            <person name="Pati A."/>
            <person name="Mikhailova N."/>
            <person name="Chen A."/>
            <person name="Palaniappan K."/>
            <person name="Land M."/>
            <person name="Hauser L."/>
            <person name="Chang Y.J."/>
            <person name="Jeffries C.D."/>
            <person name="Chain P."/>
            <person name="Rohde M."/>
            <person name="Goker M."/>
            <person name="Bristow J."/>
            <person name="Eisen J.A."/>
            <person name="Markowitz V."/>
            <person name="Hugenholtz P."/>
            <person name="Kyrpides N.C."/>
            <person name="Klenk H.P."/>
            <person name="Lapidus A."/>
        </authorList>
    </citation>
    <scope>NUCLEOTIDE SEQUENCE [LARGE SCALE GENOMIC DNA]</scope>
    <source>
        <strain evidence="3">ATCC 27377 / DSM 6068 / ICPB 4128</strain>
    </source>
</reference>
<dbReference type="eggNOG" id="ENOG5033PXG">
    <property type="taxonomic scope" value="Bacteria"/>
</dbReference>
<protein>
    <recommendedName>
        <fullName evidence="4">DUF4861 domain-containing protein</fullName>
    </recommendedName>
</protein>